<dbReference type="InterPro" id="IPR038729">
    <property type="entry name" value="Rad50/SbcC_AAA"/>
</dbReference>
<dbReference type="EMBL" id="JAVLSF010000564">
    <property type="protein sequence ID" value="MDR9778193.1"/>
    <property type="molecule type" value="Genomic_DNA"/>
</dbReference>
<accession>A0AAJ2H3U3</accession>
<dbReference type="PANTHER" id="PTHR32114:SF2">
    <property type="entry name" value="ABC TRANSPORTER ABCH.3"/>
    <property type="match status" value="1"/>
</dbReference>
<comment type="caution">
    <text evidence="2">The sequence shown here is derived from an EMBL/GenBank/DDBJ whole genome shotgun (WGS) entry which is preliminary data.</text>
</comment>
<dbReference type="GO" id="GO:0016887">
    <property type="term" value="F:ATP hydrolysis activity"/>
    <property type="evidence" value="ECO:0007669"/>
    <property type="project" value="InterPro"/>
</dbReference>
<sequence>MKILSLRLSNLASIAGEQHIDFEQEPLKTAGLIAITGITGAGKTTLLDAICLALFDQVPRLQHAEANKKM</sequence>
<organism evidence="2 3">
    <name type="scientific">Rhizobium hidalgonense</name>
    <dbReference type="NCBI Taxonomy" id="1538159"/>
    <lineage>
        <taxon>Bacteria</taxon>
        <taxon>Pseudomonadati</taxon>
        <taxon>Pseudomonadota</taxon>
        <taxon>Alphaproteobacteria</taxon>
        <taxon>Hyphomicrobiales</taxon>
        <taxon>Rhizobiaceae</taxon>
        <taxon>Rhizobium/Agrobacterium group</taxon>
        <taxon>Rhizobium</taxon>
    </lineage>
</organism>
<evidence type="ECO:0000259" key="1">
    <source>
        <dbReference type="Pfam" id="PF13476"/>
    </source>
</evidence>
<dbReference type="Gene3D" id="3.40.50.300">
    <property type="entry name" value="P-loop containing nucleotide triphosphate hydrolases"/>
    <property type="match status" value="1"/>
</dbReference>
<gene>
    <name evidence="2" type="ORF">RJJ65_37280</name>
</gene>
<feature type="non-terminal residue" evidence="2">
    <location>
        <position position="70"/>
    </location>
</feature>
<name>A0AAJ2H3U3_9HYPH</name>
<dbReference type="RefSeq" id="WP_310866306.1">
    <property type="nucleotide sequence ID" value="NZ_JAVLSF010000564.1"/>
</dbReference>
<dbReference type="AlphaFoldDB" id="A0AAJ2H3U3"/>
<protein>
    <submittedName>
        <fullName evidence="2">AAA family ATPase</fullName>
    </submittedName>
</protein>
<dbReference type="Pfam" id="PF13476">
    <property type="entry name" value="AAA_23"/>
    <property type="match status" value="1"/>
</dbReference>
<dbReference type="GO" id="GO:0006302">
    <property type="term" value="P:double-strand break repair"/>
    <property type="evidence" value="ECO:0007669"/>
    <property type="project" value="InterPro"/>
</dbReference>
<proteinExistence type="predicted"/>
<dbReference type="InterPro" id="IPR027417">
    <property type="entry name" value="P-loop_NTPase"/>
</dbReference>
<evidence type="ECO:0000313" key="2">
    <source>
        <dbReference type="EMBL" id="MDR9778193.1"/>
    </source>
</evidence>
<feature type="domain" description="Rad50/SbcC-type AAA" evidence="1">
    <location>
        <begin position="5"/>
        <end position="62"/>
    </location>
</feature>
<reference evidence="2" key="1">
    <citation type="submission" date="2023-04" db="EMBL/GenBank/DDBJ databases">
        <title>Genomic characterization of faba bean (Vicia faba) microsymbionts in Mexican soils.</title>
        <authorList>
            <person name="Rivera Orduna F.N."/>
            <person name="Guevara-Luna J."/>
            <person name="Yan J."/>
            <person name="Arroyo-Herrera I."/>
            <person name="Li Y."/>
            <person name="Vasquez-Murrieta M.S."/>
            <person name="Wang E.T."/>
        </authorList>
    </citation>
    <scope>NUCLEOTIDE SEQUENCE</scope>
    <source>
        <strain evidence="2">CH26</strain>
    </source>
</reference>
<evidence type="ECO:0000313" key="3">
    <source>
        <dbReference type="Proteomes" id="UP001268610"/>
    </source>
</evidence>
<dbReference type="PANTHER" id="PTHR32114">
    <property type="entry name" value="ABC TRANSPORTER ABCH.3"/>
    <property type="match status" value="1"/>
</dbReference>
<dbReference type="SUPFAM" id="SSF52540">
    <property type="entry name" value="P-loop containing nucleoside triphosphate hydrolases"/>
    <property type="match status" value="1"/>
</dbReference>
<dbReference type="Proteomes" id="UP001268610">
    <property type="component" value="Unassembled WGS sequence"/>
</dbReference>